<name>A0A174X815_PARDI</name>
<proteinExistence type="predicted"/>
<organism evidence="1 2">
    <name type="scientific">Parabacteroides distasonis</name>
    <dbReference type="NCBI Taxonomy" id="823"/>
    <lineage>
        <taxon>Bacteria</taxon>
        <taxon>Pseudomonadati</taxon>
        <taxon>Bacteroidota</taxon>
        <taxon>Bacteroidia</taxon>
        <taxon>Bacteroidales</taxon>
        <taxon>Tannerellaceae</taxon>
        <taxon>Parabacteroides</taxon>
    </lineage>
</organism>
<gene>
    <name evidence="1" type="ORF">ERS852560_04201</name>
</gene>
<reference evidence="1 2" key="1">
    <citation type="submission" date="2015-09" db="EMBL/GenBank/DDBJ databases">
        <authorList>
            <consortium name="Pathogen Informatics"/>
        </authorList>
    </citation>
    <scope>NUCLEOTIDE SEQUENCE [LARGE SCALE GENOMIC DNA]</scope>
    <source>
        <strain evidence="1 2">2789STDY5834948</strain>
    </source>
</reference>
<dbReference type="Proteomes" id="UP000095332">
    <property type="component" value="Unassembled WGS sequence"/>
</dbReference>
<dbReference type="AlphaFoldDB" id="A0A174X815"/>
<evidence type="ECO:0000313" key="2">
    <source>
        <dbReference type="Proteomes" id="UP000095332"/>
    </source>
</evidence>
<dbReference type="EMBL" id="CZBM01000026">
    <property type="protein sequence ID" value="CUQ55763.1"/>
    <property type="molecule type" value="Genomic_DNA"/>
</dbReference>
<accession>A0A174X815</accession>
<sequence>MILHIPTGKLFKNRKEAKKFFGTSYYFKIEREKREIKFLNDNNYMASNELFINRQEDSRL</sequence>
<evidence type="ECO:0000313" key="1">
    <source>
        <dbReference type="EMBL" id="CUQ55763.1"/>
    </source>
</evidence>
<protein>
    <submittedName>
        <fullName evidence="1">Uncharacterized protein</fullName>
    </submittedName>
</protein>